<comment type="subcellular location">
    <subcellularLocation>
        <location evidence="1">Cell membrane</location>
        <topology evidence="1">Peripheral membrane protein</topology>
    </subcellularLocation>
</comment>
<dbReference type="PANTHER" id="PTHR43166">
    <property type="entry name" value="AMINO ACID IMPORT ATP-BINDING PROTEIN"/>
    <property type="match status" value="1"/>
</dbReference>
<dbReference type="PROSITE" id="PS00211">
    <property type="entry name" value="ABC_TRANSPORTER_1"/>
    <property type="match status" value="1"/>
</dbReference>
<reference evidence="11" key="1">
    <citation type="submission" date="2016-10" db="EMBL/GenBank/DDBJ databases">
        <authorList>
            <person name="Varghese N."/>
            <person name="Submissions S."/>
        </authorList>
    </citation>
    <scope>NUCLEOTIDE SEQUENCE [LARGE SCALE GENOMIC DNA]</scope>
    <source>
        <strain evidence="11">DSM 10146</strain>
    </source>
</reference>
<dbReference type="STRING" id="282683.SAMN04488105_108172"/>
<sequence length="264" mass="28939">MFDVSTGAPLVRATDIWMNRGSNTVLKGVSIEARKGEVIALLGPSGAGKSTLLRCLNAIEMADRGLVEVEGEIIGCEKVGEDYVRLPEKQVARQRAEIGMVFQNFNLFPHLSVLQNIIDAPMRVRGMKKADAVKLAHDLLARVRLSDKADAYPRHLSGGQQQRIAIARALAMNPKVMLFDEPTSALDPHLTDEVLDVIRELAETGMTMIIVTHEVAFARDVAHTVAVMGEGTIMEIGPPDEVLRAPKDPRVQTFLARALKEMAR</sequence>
<dbReference type="OrthoDB" id="9802264at2"/>
<accession>A0A1G7G713</accession>
<dbReference type="AlphaFoldDB" id="A0A1G7G713"/>
<evidence type="ECO:0000313" key="11">
    <source>
        <dbReference type="Proteomes" id="UP000198994"/>
    </source>
</evidence>
<dbReference type="GO" id="GO:0005886">
    <property type="term" value="C:plasma membrane"/>
    <property type="evidence" value="ECO:0007669"/>
    <property type="project" value="UniProtKB-SubCell"/>
</dbReference>
<dbReference type="GO" id="GO:0015424">
    <property type="term" value="F:ABC-type amino acid transporter activity"/>
    <property type="evidence" value="ECO:0007669"/>
    <property type="project" value="InterPro"/>
</dbReference>
<dbReference type="GO" id="GO:0016887">
    <property type="term" value="F:ATP hydrolysis activity"/>
    <property type="evidence" value="ECO:0007669"/>
    <property type="project" value="InterPro"/>
</dbReference>
<dbReference type="SMART" id="SM00382">
    <property type="entry name" value="AAA"/>
    <property type="match status" value="1"/>
</dbReference>
<gene>
    <name evidence="10" type="ORF">SAMN04488105_108172</name>
</gene>
<dbReference type="PIRSF" id="PIRSF039085">
    <property type="entry name" value="ABC_ATPase_HisP"/>
    <property type="match status" value="1"/>
</dbReference>
<dbReference type="InterPro" id="IPR003593">
    <property type="entry name" value="AAA+_ATPase"/>
</dbReference>
<dbReference type="PROSITE" id="PS50893">
    <property type="entry name" value="ABC_TRANSPORTER_2"/>
    <property type="match status" value="1"/>
</dbReference>
<dbReference type="InterPro" id="IPR030679">
    <property type="entry name" value="ABC_ATPase_HisP-typ"/>
</dbReference>
<dbReference type="GO" id="GO:0005524">
    <property type="term" value="F:ATP binding"/>
    <property type="evidence" value="ECO:0007669"/>
    <property type="project" value="UniProtKB-KW"/>
</dbReference>
<comment type="similarity">
    <text evidence="2">Belongs to the ABC transporter superfamily.</text>
</comment>
<dbReference type="InterPro" id="IPR003439">
    <property type="entry name" value="ABC_transporter-like_ATP-bd"/>
</dbReference>
<keyword evidence="11" id="KW-1185">Reference proteome</keyword>
<dbReference type="Proteomes" id="UP000198994">
    <property type="component" value="Unassembled WGS sequence"/>
</dbReference>
<evidence type="ECO:0000256" key="8">
    <source>
        <dbReference type="ARBA" id="ARBA00023136"/>
    </source>
</evidence>
<dbReference type="PANTHER" id="PTHR43166:SF9">
    <property type="entry name" value="GLUTAMATE_ASPARTATE IMPORT ATP-BINDING PROTEIN GLTL"/>
    <property type="match status" value="1"/>
</dbReference>
<evidence type="ECO:0000256" key="2">
    <source>
        <dbReference type="ARBA" id="ARBA00005417"/>
    </source>
</evidence>
<keyword evidence="8" id="KW-0472">Membrane</keyword>
<dbReference type="Pfam" id="PF00005">
    <property type="entry name" value="ABC_tran"/>
    <property type="match status" value="1"/>
</dbReference>
<dbReference type="SUPFAM" id="SSF52540">
    <property type="entry name" value="P-loop containing nucleoside triphosphate hydrolases"/>
    <property type="match status" value="1"/>
</dbReference>
<keyword evidence="4" id="KW-1003">Cell membrane</keyword>
<evidence type="ECO:0000256" key="3">
    <source>
        <dbReference type="ARBA" id="ARBA00022448"/>
    </source>
</evidence>
<proteinExistence type="inferred from homology"/>
<organism evidence="10 11">
    <name type="scientific">Salipiger thiooxidans</name>
    <dbReference type="NCBI Taxonomy" id="282683"/>
    <lineage>
        <taxon>Bacteria</taxon>
        <taxon>Pseudomonadati</taxon>
        <taxon>Pseudomonadota</taxon>
        <taxon>Alphaproteobacteria</taxon>
        <taxon>Rhodobacterales</taxon>
        <taxon>Roseobacteraceae</taxon>
        <taxon>Salipiger</taxon>
    </lineage>
</organism>
<dbReference type="InterPro" id="IPR017871">
    <property type="entry name" value="ABC_transporter-like_CS"/>
</dbReference>
<keyword evidence="5" id="KW-0547">Nucleotide-binding</keyword>
<dbReference type="EMBL" id="FNAV01000008">
    <property type="protein sequence ID" value="SDE83911.1"/>
    <property type="molecule type" value="Genomic_DNA"/>
</dbReference>
<evidence type="ECO:0000256" key="6">
    <source>
        <dbReference type="ARBA" id="ARBA00022840"/>
    </source>
</evidence>
<keyword evidence="7" id="KW-0029">Amino-acid transport</keyword>
<name>A0A1G7G713_9RHOB</name>
<evidence type="ECO:0000313" key="10">
    <source>
        <dbReference type="EMBL" id="SDE83911.1"/>
    </source>
</evidence>
<dbReference type="Gene3D" id="3.40.50.300">
    <property type="entry name" value="P-loop containing nucleotide triphosphate hydrolases"/>
    <property type="match status" value="1"/>
</dbReference>
<dbReference type="InterPro" id="IPR050086">
    <property type="entry name" value="MetN_ABC_transporter-like"/>
</dbReference>
<evidence type="ECO:0000256" key="4">
    <source>
        <dbReference type="ARBA" id="ARBA00022475"/>
    </source>
</evidence>
<evidence type="ECO:0000256" key="7">
    <source>
        <dbReference type="ARBA" id="ARBA00022970"/>
    </source>
</evidence>
<keyword evidence="3" id="KW-0813">Transport</keyword>
<dbReference type="InterPro" id="IPR027417">
    <property type="entry name" value="P-loop_NTPase"/>
</dbReference>
<protein>
    <submittedName>
        <fullName evidence="10">Polar amino acid transport system ATP-binding protein</fullName>
    </submittedName>
</protein>
<feature type="domain" description="ABC transporter" evidence="9">
    <location>
        <begin position="11"/>
        <end position="255"/>
    </location>
</feature>
<evidence type="ECO:0000256" key="1">
    <source>
        <dbReference type="ARBA" id="ARBA00004202"/>
    </source>
</evidence>
<evidence type="ECO:0000256" key="5">
    <source>
        <dbReference type="ARBA" id="ARBA00022741"/>
    </source>
</evidence>
<evidence type="ECO:0000259" key="9">
    <source>
        <dbReference type="PROSITE" id="PS50893"/>
    </source>
</evidence>
<keyword evidence="6 10" id="KW-0067">ATP-binding</keyword>